<dbReference type="AlphaFoldDB" id="A0A0K0X1H6"/>
<dbReference type="Proteomes" id="UP000062255">
    <property type="component" value="Chromosome"/>
</dbReference>
<reference evidence="2 3" key="1">
    <citation type="submission" date="2015-07" db="EMBL/GenBank/DDBJ databases">
        <title>Complete genome sequence of Mycobacterium goodii X7B, a facultative thermophilic biodesulfurizing bacterium.</title>
        <authorList>
            <person name="Yu B."/>
            <person name="Li F."/>
            <person name="Xu P."/>
        </authorList>
    </citation>
    <scope>NUCLEOTIDE SEQUENCE [LARGE SCALE GENOMIC DNA]</scope>
    <source>
        <strain evidence="2 3">X7B</strain>
    </source>
</reference>
<sequence>MIDLDVRHLWLLVVVAILVLWLVHHFSKPLVRRVITRSRGVPAREFWLRLFDPHSDSEIVGAFQKLGLRTGEATPKFLNLYWDHHPHRPARPIGIRFRPPLATTSAWQREDVLAELRAATGLPRLRVYGAPVPAHWFNPCPPLHTLGIPDSLREKWRTHIPDELTLVWS</sequence>
<dbReference type="PATRIC" id="fig|134601.6.peg.856"/>
<organism evidence="2 3">
    <name type="scientific">Mycolicibacterium goodii</name>
    <name type="common">Mycobacterium goodii</name>
    <dbReference type="NCBI Taxonomy" id="134601"/>
    <lineage>
        <taxon>Bacteria</taxon>
        <taxon>Bacillati</taxon>
        <taxon>Actinomycetota</taxon>
        <taxon>Actinomycetes</taxon>
        <taxon>Mycobacteriales</taxon>
        <taxon>Mycobacteriaceae</taxon>
        <taxon>Mycolicibacterium</taxon>
    </lineage>
</organism>
<evidence type="ECO:0000313" key="2">
    <source>
        <dbReference type="EMBL" id="AKS31202.1"/>
    </source>
</evidence>
<evidence type="ECO:0000256" key="1">
    <source>
        <dbReference type="SAM" id="Phobius"/>
    </source>
</evidence>
<proteinExistence type="predicted"/>
<keyword evidence="1" id="KW-0472">Membrane</keyword>
<feature type="transmembrane region" description="Helical" evidence="1">
    <location>
        <begin position="6"/>
        <end position="23"/>
    </location>
</feature>
<protein>
    <submittedName>
        <fullName evidence="2">Uncharacterized protein</fullName>
    </submittedName>
</protein>
<gene>
    <name evidence="2" type="ORF">AFA91_04135</name>
</gene>
<keyword evidence="1" id="KW-1133">Transmembrane helix</keyword>
<dbReference type="KEGG" id="mgo:AFA91_04135"/>
<keyword evidence="1" id="KW-0812">Transmembrane</keyword>
<evidence type="ECO:0000313" key="3">
    <source>
        <dbReference type="Proteomes" id="UP000062255"/>
    </source>
</evidence>
<dbReference type="RefSeq" id="WP_023862034.1">
    <property type="nucleotide sequence ID" value="NZ_CP012150.1"/>
</dbReference>
<name>A0A0K0X1H6_MYCGD</name>
<dbReference type="EMBL" id="CP012150">
    <property type="protein sequence ID" value="AKS31202.1"/>
    <property type="molecule type" value="Genomic_DNA"/>
</dbReference>
<accession>A0A0K0X1H6</accession>